<proteinExistence type="predicted"/>
<evidence type="ECO:0000313" key="3">
    <source>
        <dbReference type="Proteomes" id="UP000245488"/>
    </source>
</evidence>
<sequence length="358" mass="40874">MTLTKILFVIEEMSGGGAEKVTSILANSFSAMKDFEVFLVTLVSRKQEYYISSEVNRISRTNLYHNKISEYISRYYFIKKTIKTLKPDYVISLSMYTTNILLTLGGIIRNYKLILSERNDPRRLPESRIKKIARDFSYYFADGMVIQTENVRDYFPAFLRNKAFVIPNPVESVSKEIADKREKKIITCSRLVVQKNIVLLLDSFAQIRKDFSDYTLHIWGEGPLKPKLVQHSIKLGIDNAVFFHDFEKDVIKKNSSAMVYVSTSDYEGISNSMLEALAVGMPVVCTDCPVGGARLAIIDGENGFLVSVGDKEKIIEVVERIICNEELAKRISINAAASMDRFSKEKISDIWKKYIERL</sequence>
<keyword evidence="2" id="KW-0808">Transferase</keyword>
<dbReference type="PANTHER" id="PTHR12526">
    <property type="entry name" value="GLYCOSYLTRANSFERASE"/>
    <property type="match status" value="1"/>
</dbReference>
<dbReference type="Gene3D" id="3.40.50.2000">
    <property type="entry name" value="Glycogen Phosphorylase B"/>
    <property type="match status" value="2"/>
</dbReference>
<feature type="domain" description="Glycosyl transferase family 1" evidence="1">
    <location>
        <begin position="175"/>
        <end position="336"/>
    </location>
</feature>
<dbReference type="EMBL" id="NXNG01000001">
    <property type="protein sequence ID" value="PWT26929.1"/>
    <property type="molecule type" value="Genomic_DNA"/>
</dbReference>
<dbReference type="SUPFAM" id="SSF53756">
    <property type="entry name" value="UDP-Glycosyltransferase/glycogen phosphorylase"/>
    <property type="match status" value="1"/>
</dbReference>
<dbReference type="Pfam" id="PF00534">
    <property type="entry name" value="Glycos_transf_1"/>
    <property type="match status" value="1"/>
</dbReference>
<accession>A0A317G0E7</accession>
<evidence type="ECO:0000259" key="1">
    <source>
        <dbReference type="Pfam" id="PF00534"/>
    </source>
</evidence>
<protein>
    <submittedName>
        <fullName evidence="2">Glycosyltransferase family 4 protein</fullName>
    </submittedName>
</protein>
<comment type="caution">
    <text evidence="2">The sequence shown here is derived from an EMBL/GenBank/DDBJ whole genome shotgun (WGS) entry which is preliminary data.</text>
</comment>
<organism evidence="2 3">
    <name type="scientific">Butyrivibrio fibrisolvens</name>
    <dbReference type="NCBI Taxonomy" id="831"/>
    <lineage>
        <taxon>Bacteria</taxon>
        <taxon>Bacillati</taxon>
        <taxon>Bacillota</taxon>
        <taxon>Clostridia</taxon>
        <taxon>Lachnospirales</taxon>
        <taxon>Lachnospiraceae</taxon>
        <taxon>Butyrivibrio</taxon>
    </lineage>
</organism>
<keyword evidence="3" id="KW-1185">Reference proteome</keyword>
<dbReference type="Proteomes" id="UP000245488">
    <property type="component" value="Chromosome"/>
</dbReference>
<dbReference type="InterPro" id="IPR001296">
    <property type="entry name" value="Glyco_trans_1"/>
</dbReference>
<gene>
    <name evidence="2" type="ORF">CPT75_07345</name>
</gene>
<evidence type="ECO:0000313" key="2">
    <source>
        <dbReference type="EMBL" id="PWT26929.1"/>
    </source>
</evidence>
<dbReference type="AlphaFoldDB" id="A0A317G0E7"/>
<dbReference type="GO" id="GO:0016757">
    <property type="term" value="F:glycosyltransferase activity"/>
    <property type="evidence" value="ECO:0007669"/>
    <property type="project" value="InterPro"/>
</dbReference>
<reference evidence="2 3" key="1">
    <citation type="submission" date="2017-09" db="EMBL/GenBank/DDBJ databases">
        <title>High-quality draft genome sequence of Butyrivibrio fibrisolvens INBov1, isolated from cow rumen.</title>
        <authorList>
            <person name="Rodriguez Hernaez J."/>
            <person name="Rivarola M."/>
            <person name="Paniego N."/>
            <person name="Cravero S."/>
            <person name="Ceron Cucchi M."/>
            <person name="Martinez M.C."/>
        </authorList>
    </citation>
    <scope>NUCLEOTIDE SEQUENCE [LARGE SCALE GENOMIC DNA]</scope>
    <source>
        <strain evidence="2 3">INBov1</strain>
    </source>
</reference>
<name>A0A317G0E7_BUTFI</name>